<organism evidence="1">
    <name type="scientific">marine metagenome</name>
    <dbReference type="NCBI Taxonomy" id="408172"/>
    <lineage>
        <taxon>unclassified sequences</taxon>
        <taxon>metagenomes</taxon>
        <taxon>ecological metagenomes</taxon>
    </lineage>
</organism>
<reference evidence="1" key="1">
    <citation type="submission" date="2018-05" db="EMBL/GenBank/DDBJ databases">
        <authorList>
            <person name="Lanie J.A."/>
            <person name="Ng W.-L."/>
            <person name="Kazmierczak K.M."/>
            <person name="Andrzejewski T.M."/>
            <person name="Davidsen T.M."/>
            <person name="Wayne K.J."/>
            <person name="Tettelin H."/>
            <person name="Glass J.I."/>
            <person name="Rusch D."/>
            <person name="Podicherti R."/>
            <person name="Tsui H.-C.T."/>
            <person name="Winkler M.E."/>
        </authorList>
    </citation>
    <scope>NUCLEOTIDE SEQUENCE</scope>
</reference>
<accession>A0A382KFJ3</accession>
<name>A0A382KFJ3_9ZZZZ</name>
<proteinExistence type="predicted"/>
<dbReference type="EMBL" id="UINC01079822">
    <property type="protein sequence ID" value="SVC22203.1"/>
    <property type="molecule type" value="Genomic_DNA"/>
</dbReference>
<feature type="non-terminal residue" evidence="1">
    <location>
        <position position="56"/>
    </location>
</feature>
<evidence type="ECO:0000313" key="1">
    <source>
        <dbReference type="EMBL" id="SVC22203.1"/>
    </source>
</evidence>
<gene>
    <name evidence="1" type="ORF">METZ01_LOCUS275057</name>
</gene>
<dbReference type="AlphaFoldDB" id="A0A382KFJ3"/>
<sequence>MQLRRLFATSTKICDRTVFFGHPNIRETEMQMTMRNIITPRNRHRFLFLNPWGIHR</sequence>
<protein>
    <submittedName>
        <fullName evidence="1">Uncharacterized protein</fullName>
    </submittedName>
</protein>